<protein>
    <submittedName>
        <fullName evidence="6">Outer membrane esterase(Lipase)</fullName>
        <ecNumber evidence="6">3.1.1.3</ecNumber>
    </submittedName>
</protein>
<feature type="chain" id="PRO_5001722764" evidence="4">
    <location>
        <begin position="25"/>
        <end position="665"/>
    </location>
</feature>
<name>A0A077QNW8_XENBV</name>
<evidence type="ECO:0000259" key="5">
    <source>
        <dbReference type="PROSITE" id="PS51208"/>
    </source>
</evidence>
<feature type="domain" description="Autotransporter" evidence="5">
    <location>
        <begin position="394"/>
        <end position="665"/>
    </location>
</feature>
<sequence>MKKALFLISATTLFLFNSITNAHAHTHTYDNVYVFGDSLSDGGNIGRFTTDGKNSELYDEYITRGLTGRKLIPSEHGGTNYSQGGATANGSLDLLHILFFNPTTKKQIDSYLKAHSGKANSNGLYIHWVGGNNIAEALDIVAKGDKYTAQKIINDNSVSAASQVNNLIKAGAGLVIVPNIPDIGTTPKIMEEVLQGALKKSKGTEKEITQILKKAHQAINQYPTPNVATRHQVIEGVFKKIAEGAAPKNPNKAKEIYHQLLDAYNQSSKIASQFSDEYNQKEEDQLGNGNILRADINHLLREVIENPTIYGISNTLGYACPQSRLAMFCSSSDPDFDKSQSYLFSDSFHPTPYTHRVISQYIMSIYNAPLQVMTLNHINRVPVISVLNSLDGHLQQFRNGRNAQGKIDIFGGYTGNHNSTLTLGSDYQLTNDLLLGATVSRYRDEQSSASDFNYAATGHVITAYALWNYYYHGWLSGDFHYSRTNYDNLSRSIQLGQATRRETGSTTGKQWGWRITAGWNIPITHYLTTSPIIQYAWDKGNVDGYRESGNNSTSMHFEDQHYNSKVGSVGWRVDTQLGHFNPYASILFNHQFDDEPDTLRSAINSTKTSFIQREEKQDRNRFQYTVGVNANLTNNFRAFAALSHEKSDKTSNHNYDFNLGFSVSF</sequence>
<reference evidence="6" key="1">
    <citation type="submission" date="2013-07" db="EMBL/GenBank/DDBJ databases">
        <title>Sub-species coevolution in mutualistic symbiosis.</title>
        <authorList>
            <person name="Murfin K."/>
            <person name="Klassen J."/>
            <person name="Lee M."/>
            <person name="Forst S."/>
            <person name="Stock P."/>
            <person name="Goodrich-Blair H."/>
        </authorList>
    </citation>
    <scope>NUCLEOTIDE SEQUENCE [LARGE SCALE GENOMIC DNA]</scope>
    <source>
        <strain evidence="6">Intermedium</strain>
    </source>
</reference>
<dbReference type="Gene3D" id="3.40.50.1110">
    <property type="entry name" value="SGNH hydrolase"/>
    <property type="match status" value="1"/>
</dbReference>
<dbReference type="Gene3D" id="2.40.128.130">
    <property type="entry name" value="Autotransporter beta-domain"/>
    <property type="match status" value="1"/>
</dbReference>
<dbReference type="InterPro" id="IPR050592">
    <property type="entry name" value="GDSL_lipolytic_enzyme"/>
</dbReference>
<feature type="active site" description="Nucleophile" evidence="3">
    <location>
        <position position="38"/>
    </location>
</feature>
<evidence type="ECO:0000313" key="7">
    <source>
        <dbReference type="Proteomes" id="UP000028480"/>
    </source>
</evidence>
<dbReference type="SUPFAM" id="SSF52266">
    <property type="entry name" value="SGNH hydrolase"/>
    <property type="match status" value="1"/>
</dbReference>
<dbReference type="Pfam" id="PF03797">
    <property type="entry name" value="Autotransporter"/>
    <property type="match status" value="1"/>
</dbReference>
<dbReference type="PANTHER" id="PTHR45642:SF139">
    <property type="entry name" value="SGNH HYDROLASE-TYPE ESTERASE DOMAIN-CONTAINING PROTEIN"/>
    <property type="match status" value="1"/>
</dbReference>
<dbReference type="PROSITE" id="PS51208">
    <property type="entry name" value="AUTOTRANSPORTER"/>
    <property type="match status" value="1"/>
</dbReference>
<dbReference type="CDD" id="cd01847">
    <property type="entry name" value="Triacylglycerol_lipase_like"/>
    <property type="match status" value="1"/>
</dbReference>
<proteinExistence type="inferred from homology"/>
<feature type="signal peptide" evidence="4">
    <location>
        <begin position="1"/>
        <end position="24"/>
    </location>
</feature>
<dbReference type="InterPro" id="IPR017186">
    <property type="entry name" value="Lipase_autotranspt_EstA"/>
</dbReference>
<dbReference type="PROSITE" id="PS01098">
    <property type="entry name" value="LIPASE_GDSL_SER"/>
    <property type="match status" value="1"/>
</dbReference>
<dbReference type="EMBL" id="CBTB010000295">
    <property type="protein sequence ID" value="CDH35095.1"/>
    <property type="molecule type" value="Genomic_DNA"/>
</dbReference>
<feature type="active site" evidence="3">
    <location>
        <position position="349"/>
    </location>
</feature>
<dbReference type="Pfam" id="PF00657">
    <property type="entry name" value="Lipase_GDSL"/>
    <property type="match status" value="1"/>
</dbReference>
<dbReference type="InterPro" id="IPR036514">
    <property type="entry name" value="SGNH_hydro_sf"/>
</dbReference>
<feature type="active site" evidence="3">
    <location>
        <position position="346"/>
    </location>
</feature>
<dbReference type="Proteomes" id="UP000028480">
    <property type="component" value="Unassembled WGS sequence"/>
</dbReference>
<dbReference type="HOGENOM" id="CLU_023098_3_0_6"/>
<comment type="similarity">
    <text evidence="1">Belongs to the 'GDSL' lipolytic enzyme family.</text>
</comment>
<dbReference type="EC" id="3.1.1.3" evidence="6"/>
<evidence type="ECO:0000313" key="6">
    <source>
        <dbReference type="EMBL" id="CDH35095.1"/>
    </source>
</evidence>
<dbReference type="RefSeq" id="WP_038182196.1">
    <property type="nucleotide sequence ID" value="NZ_CAWLWA010000064.1"/>
</dbReference>
<evidence type="ECO:0000256" key="1">
    <source>
        <dbReference type="ARBA" id="ARBA00008668"/>
    </source>
</evidence>
<dbReference type="InterPro" id="IPR008265">
    <property type="entry name" value="Lipase_GDSL_AS"/>
</dbReference>
<evidence type="ECO:0000256" key="3">
    <source>
        <dbReference type="PIRSR" id="PIRSR037375-1"/>
    </source>
</evidence>
<dbReference type="InterPro" id="IPR005546">
    <property type="entry name" value="Autotransporte_beta"/>
</dbReference>
<comment type="caution">
    <text evidence="6">The sequence shown here is derived from an EMBL/GenBank/DDBJ whole genome shotgun (WGS) entry which is preliminary data.</text>
</comment>
<dbReference type="SMART" id="SM00869">
    <property type="entry name" value="Autotransporter"/>
    <property type="match status" value="1"/>
</dbReference>
<dbReference type="AlphaFoldDB" id="A0A077QNW8"/>
<dbReference type="InterPro" id="IPR036709">
    <property type="entry name" value="Autotransporte_beta_dom_sf"/>
</dbReference>
<dbReference type="GO" id="GO:0004806">
    <property type="term" value="F:triacylglycerol lipase activity"/>
    <property type="evidence" value="ECO:0007669"/>
    <property type="project" value="UniProtKB-EC"/>
</dbReference>
<dbReference type="GO" id="GO:0006629">
    <property type="term" value="P:lipid metabolic process"/>
    <property type="evidence" value="ECO:0007669"/>
    <property type="project" value="InterPro"/>
</dbReference>
<evidence type="ECO:0000256" key="4">
    <source>
        <dbReference type="SAM" id="SignalP"/>
    </source>
</evidence>
<accession>A0A077QNW8</accession>
<evidence type="ECO:0000256" key="2">
    <source>
        <dbReference type="ARBA" id="ARBA00022729"/>
    </source>
</evidence>
<dbReference type="PIRSF" id="PIRSF037375">
    <property type="entry name" value="Autotrns_EstA"/>
    <property type="match status" value="1"/>
</dbReference>
<gene>
    <name evidence="6" type="ORF">XBI1_840005</name>
</gene>
<keyword evidence="6" id="KW-0378">Hydrolase</keyword>
<dbReference type="PANTHER" id="PTHR45642">
    <property type="entry name" value="GDSL ESTERASE/LIPASE EXL3"/>
    <property type="match status" value="1"/>
</dbReference>
<dbReference type="InterPro" id="IPR001087">
    <property type="entry name" value="GDSL"/>
</dbReference>
<organism evidence="6 7">
    <name type="scientific">Xenorhabdus bovienii str. Intermedium</name>
    <dbReference type="NCBI Taxonomy" id="1379677"/>
    <lineage>
        <taxon>Bacteria</taxon>
        <taxon>Pseudomonadati</taxon>
        <taxon>Pseudomonadota</taxon>
        <taxon>Gammaproteobacteria</taxon>
        <taxon>Enterobacterales</taxon>
        <taxon>Morganellaceae</taxon>
        <taxon>Xenorhabdus</taxon>
    </lineage>
</organism>
<dbReference type="SUPFAM" id="SSF103515">
    <property type="entry name" value="Autotransporter"/>
    <property type="match status" value="1"/>
</dbReference>
<keyword evidence="2 4" id="KW-0732">Signal</keyword>